<evidence type="ECO:0000256" key="10">
    <source>
        <dbReference type="RuleBase" id="RU351113"/>
    </source>
</evidence>
<sequence length="355" mass="41858">MRAIFQKNLLKIKQIFNSTDLFVIEKWYLTKFSFWPEHEISRWRILLLLTLDTAVGFIPTLLTVKTSLENKDYSTSVKGMTYFFLCILVGFLPMTLFHHNKNFKILIGELNKIWFKNSNDEFPICFGSNWTLKLLFYIYKIFYMPFVFSSVILYYVTNSLFLKLINYTASCYYLLYEKIDNVDKMLATQCENEIIHEEIKKLIKDHVTILEMSKLVQKSISDYMLLCYMVISALICFLSFTFSHSNNIFDDCILLIIQTRLIFSLLIILFLFSYFGSKLMNNSLDVSTRIGNISWYNVKSRNVQKYFILMMLRAQRKEGIKAGKFYFITFSSFLEAMNAIISYFSVLKALVLGKK</sequence>
<organism evidence="11 12">
    <name type="scientific">Polypedilum vanderplanki</name>
    <name type="common">Sleeping chironomid midge</name>
    <dbReference type="NCBI Taxonomy" id="319348"/>
    <lineage>
        <taxon>Eukaryota</taxon>
        <taxon>Metazoa</taxon>
        <taxon>Ecdysozoa</taxon>
        <taxon>Arthropoda</taxon>
        <taxon>Hexapoda</taxon>
        <taxon>Insecta</taxon>
        <taxon>Pterygota</taxon>
        <taxon>Neoptera</taxon>
        <taxon>Endopterygota</taxon>
        <taxon>Diptera</taxon>
        <taxon>Nematocera</taxon>
        <taxon>Chironomoidea</taxon>
        <taxon>Chironomidae</taxon>
        <taxon>Chironominae</taxon>
        <taxon>Polypedilum</taxon>
        <taxon>Polypedilum</taxon>
    </lineage>
</organism>
<evidence type="ECO:0000256" key="1">
    <source>
        <dbReference type="ARBA" id="ARBA00004651"/>
    </source>
</evidence>
<dbReference type="PANTHER" id="PTHR21137">
    <property type="entry name" value="ODORANT RECEPTOR"/>
    <property type="match status" value="1"/>
</dbReference>
<keyword evidence="2" id="KW-1003">Cell membrane</keyword>
<keyword evidence="12" id="KW-1185">Reference proteome</keyword>
<feature type="transmembrane region" description="Helical" evidence="10">
    <location>
        <begin position="325"/>
        <end position="346"/>
    </location>
</feature>
<evidence type="ECO:0000256" key="3">
    <source>
        <dbReference type="ARBA" id="ARBA00022606"/>
    </source>
</evidence>
<evidence type="ECO:0000313" key="11">
    <source>
        <dbReference type="EMBL" id="KAG5676149.1"/>
    </source>
</evidence>
<feature type="transmembrane region" description="Helical" evidence="10">
    <location>
        <begin position="223"/>
        <end position="242"/>
    </location>
</feature>
<keyword evidence="6 10" id="KW-1133">Transmembrane helix</keyword>
<evidence type="ECO:0000256" key="4">
    <source>
        <dbReference type="ARBA" id="ARBA00022692"/>
    </source>
</evidence>
<dbReference type="GO" id="GO:0005549">
    <property type="term" value="F:odorant binding"/>
    <property type="evidence" value="ECO:0007669"/>
    <property type="project" value="InterPro"/>
</dbReference>
<feature type="transmembrane region" description="Helical" evidence="10">
    <location>
        <begin position="45"/>
        <end position="64"/>
    </location>
</feature>
<dbReference type="EMBL" id="JADBJN010000002">
    <property type="protein sequence ID" value="KAG5676149.1"/>
    <property type="molecule type" value="Genomic_DNA"/>
</dbReference>
<dbReference type="Proteomes" id="UP001107558">
    <property type="component" value="Chromosome 2"/>
</dbReference>
<dbReference type="GO" id="GO:0005886">
    <property type="term" value="C:plasma membrane"/>
    <property type="evidence" value="ECO:0007669"/>
    <property type="project" value="UniProtKB-SubCell"/>
</dbReference>
<dbReference type="GO" id="GO:0004984">
    <property type="term" value="F:olfactory receptor activity"/>
    <property type="evidence" value="ECO:0007669"/>
    <property type="project" value="InterPro"/>
</dbReference>
<name>A0A9J6C2P2_POLVA</name>
<evidence type="ECO:0000256" key="2">
    <source>
        <dbReference type="ARBA" id="ARBA00022475"/>
    </source>
</evidence>
<keyword evidence="7 10" id="KW-0472">Membrane</keyword>
<evidence type="ECO:0000256" key="8">
    <source>
        <dbReference type="ARBA" id="ARBA00023170"/>
    </source>
</evidence>
<comment type="similarity">
    <text evidence="10">Belongs to the insect chemoreceptor superfamily. Heteromeric odorant receptor channel (TC 1.A.69) family.</text>
</comment>
<keyword evidence="8 10" id="KW-0675">Receptor</keyword>
<comment type="subcellular location">
    <subcellularLocation>
        <location evidence="1 10">Cell membrane</location>
        <topology evidence="1 10">Multi-pass membrane protein</topology>
    </subcellularLocation>
</comment>
<comment type="caution">
    <text evidence="10">Lacks conserved residue(s) required for the propagation of feature annotation.</text>
</comment>
<dbReference type="GO" id="GO:0007165">
    <property type="term" value="P:signal transduction"/>
    <property type="evidence" value="ECO:0007669"/>
    <property type="project" value="UniProtKB-KW"/>
</dbReference>
<keyword evidence="3 10" id="KW-0716">Sensory transduction</keyword>
<dbReference type="Pfam" id="PF02949">
    <property type="entry name" value="7tm_6"/>
    <property type="match status" value="1"/>
</dbReference>
<evidence type="ECO:0000256" key="5">
    <source>
        <dbReference type="ARBA" id="ARBA00022725"/>
    </source>
</evidence>
<comment type="caution">
    <text evidence="11">The sequence shown here is derived from an EMBL/GenBank/DDBJ whole genome shotgun (WGS) entry which is preliminary data.</text>
</comment>
<keyword evidence="5 10" id="KW-0552">Olfaction</keyword>
<evidence type="ECO:0000313" key="12">
    <source>
        <dbReference type="Proteomes" id="UP001107558"/>
    </source>
</evidence>
<proteinExistence type="inferred from homology"/>
<dbReference type="OrthoDB" id="7677057at2759"/>
<evidence type="ECO:0000256" key="6">
    <source>
        <dbReference type="ARBA" id="ARBA00022989"/>
    </source>
</evidence>
<protein>
    <recommendedName>
        <fullName evidence="10">Odorant receptor</fullName>
    </recommendedName>
</protein>
<feature type="transmembrane region" description="Helical" evidence="10">
    <location>
        <begin position="254"/>
        <end position="275"/>
    </location>
</feature>
<reference evidence="11" key="1">
    <citation type="submission" date="2021-03" db="EMBL/GenBank/DDBJ databases">
        <title>Chromosome level genome of the anhydrobiotic midge Polypedilum vanderplanki.</title>
        <authorList>
            <person name="Yoshida Y."/>
            <person name="Kikawada T."/>
            <person name="Gusev O."/>
        </authorList>
    </citation>
    <scope>NUCLEOTIDE SEQUENCE</scope>
    <source>
        <strain evidence="11">NIAS01</strain>
        <tissue evidence="11">Whole body or cell culture</tissue>
    </source>
</reference>
<keyword evidence="9 10" id="KW-0807">Transducer</keyword>
<gene>
    <name evidence="11" type="ORF">PVAND_005999</name>
</gene>
<dbReference type="InterPro" id="IPR004117">
    <property type="entry name" value="7tm6_olfct_rcpt"/>
</dbReference>
<dbReference type="PANTHER" id="PTHR21137:SF35">
    <property type="entry name" value="ODORANT RECEPTOR 19A-RELATED"/>
    <property type="match status" value="1"/>
</dbReference>
<feature type="transmembrane region" description="Helical" evidence="10">
    <location>
        <begin position="134"/>
        <end position="154"/>
    </location>
</feature>
<keyword evidence="4 10" id="KW-0812">Transmembrane</keyword>
<feature type="transmembrane region" description="Helical" evidence="10">
    <location>
        <begin position="79"/>
        <end position="97"/>
    </location>
</feature>
<dbReference type="AlphaFoldDB" id="A0A9J6C2P2"/>
<evidence type="ECO:0000256" key="7">
    <source>
        <dbReference type="ARBA" id="ARBA00023136"/>
    </source>
</evidence>
<accession>A0A9J6C2P2</accession>
<evidence type="ECO:0000256" key="9">
    <source>
        <dbReference type="ARBA" id="ARBA00023224"/>
    </source>
</evidence>